<dbReference type="CDD" id="cd02440">
    <property type="entry name" value="AdoMet_MTases"/>
    <property type="match status" value="1"/>
</dbReference>
<proteinExistence type="predicted"/>
<keyword evidence="3" id="KW-0949">S-adenosyl-L-methionine</keyword>
<reference evidence="6" key="1">
    <citation type="journal article" date="2019" name="Int. J. Syst. Evol. Microbiol.">
        <title>The Global Catalogue of Microorganisms (GCM) 10K type strain sequencing project: providing services to taxonomists for standard genome sequencing and annotation.</title>
        <authorList>
            <consortium name="The Broad Institute Genomics Platform"/>
            <consortium name="The Broad Institute Genome Sequencing Center for Infectious Disease"/>
            <person name="Wu L."/>
            <person name="Ma J."/>
        </authorList>
    </citation>
    <scope>NUCLEOTIDE SEQUENCE [LARGE SCALE GENOMIC DNA]</scope>
    <source>
        <strain evidence="6">CGMCC 1.18575</strain>
    </source>
</reference>
<name>A0ABW0HX48_9BACL</name>
<dbReference type="RefSeq" id="WP_378137456.1">
    <property type="nucleotide sequence ID" value="NZ_JBHSMI010000051.1"/>
</dbReference>
<keyword evidence="2 5" id="KW-0808">Transferase</keyword>
<dbReference type="PANTHER" id="PTHR43464:SF19">
    <property type="entry name" value="UBIQUINONE BIOSYNTHESIS O-METHYLTRANSFERASE, MITOCHONDRIAL"/>
    <property type="match status" value="1"/>
</dbReference>
<keyword evidence="6" id="KW-1185">Reference proteome</keyword>
<dbReference type="EMBL" id="JBHSMI010000051">
    <property type="protein sequence ID" value="MFC5405821.1"/>
    <property type="molecule type" value="Genomic_DNA"/>
</dbReference>
<evidence type="ECO:0000256" key="1">
    <source>
        <dbReference type="ARBA" id="ARBA00022603"/>
    </source>
</evidence>
<protein>
    <submittedName>
        <fullName evidence="5">Class I SAM-dependent methyltransferase</fullName>
        <ecNumber evidence="5">2.1.-.-</ecNumber>
    </submittedName>
</protein>
<dbReference type="Proteomes" id="UP001596113">
    <property type="component" value="Unassembled WGS sequence"/>
</dbReference>
<feature type="domain" description="Methyltransferase" evidence="4">
    <location>
        <begin position="52"/>
        <end position="153"/>
    </location>
</feature>
<dbReference type="InterPro" id="IPR041698">
    <property type="entry name" value="Methyltransf_25"/>
</dbReference>
<dbReference type="PANTHER" id="PTHR43464">
    <property type="entry name" value="METHYLTRANSFERASE"/>
    <property type="match status" value="1"/>
</dbReference>
<evidence type="ECO:0000313" key="6">
    <source>
        <dbReference type="Proteomes" id="UP001596113"/>
    </source>
</evidence>
<gene>
    <name evidence="5" type="ORF">ACFPOF_24025</name>
</gene>
<dbReference type="GO" id="GO:0032259">
    <property type="term" value="P:methylation"/>
    <property type="evidence" value="ECO:0007669"/>
    <property type="project" value="UniProtKB-KW"/>
</dbReference>
<dbReference type="Gene3D" id="3.40.50.150">
    <property type="entry name" value="Vaccinia Virus protein VP39"/>
    <property type="match status" value="1"/>
</dbReference>
<evidence type="ECO:0000259" key="4">
    <source>
        <dbReference type="Pfam" id="PF13649"/>
    </source>
</evidence>
<organism evidence="5 6">
    <name type="scientific">Cohnella soli</name>
    <dbReference type="NCBI Taxonomy" id="425005"/>
    <lineage>
        <taxon>Bacteria</taxon>
        <taxon>Bacillati</taxon>
        <taxon>Bacillota</taxon>
        <taxon>Bacilli</taxon>
        <taxon>Bacillales</taxon>
        <taxon>Paenibacillaceae</taxon>
        <taxon>Cohnella</taxon>
    </lineage>
</organism>
<evidence type="ECO:0000256" key="3">
    <source>
        <dbReference type="ARBA" id="ARBA00022691"/>
    </source>
</evidence>
<sequence length="183" mass="20525">MNNFIQARSEEIKYHESFYTANGLFEPGTWLAKPVKVVLEMLELLNLNRIRVLDLGCGVGRNSIPIAKILKNHNGTITCIDLIPTAIDLLVKNSKKYDVDNQILPEVADAESFSILPNEFDYIVSCSCLEHVSSVEAFRKVVKRMIDGTKEQGINTILMSTEIEEIDIETGKISEGLIELNLK</sequence>
<evidence type="ECO:0000256" key="2">
    <source>
        <dbReference type="ARBA" id="ARBA00022679"/>
    </source>
</evidence>
<dbReference type="EC" id="2.1.-.-" evidence="5"/>
<accession>A0ABW0HX48</accession>
<dbReference type="GO" id="GO:0008168">
    <property type="term" value="F:methyltransferase activity"/>
    <property type="evidence" value="ECO:0007669"/>
    <property type="project" value="UniProtKB-KW"/>
</dbReference>
<comment type="caution">
    <text evidence="5">The sequence shown here is derived from an EMBL/GenBank/DDBJ whole genome shotgun (WGS) entry which is preliminary data.</text>
</comment>
<keyword evidence="1 5" id="KW-0489">Methyltransferase</keyword>
<dbReference type="Pfam" id="PF13649">
    <property type="entry name" value="Methyltransf_25"/>
    <property type="match status" value="1"/>
</dbReference>
<evidence type="ECO:0000313" key="5">
    <source>
        <dbReference type="EMBL" id="MFC5405821.1"/>
    </source>
</evidence>
<dbReference type="InterPro" id="IPR029063">
    <property type="entry name" value="SAM-dependent_MTases_sf"/>
</dbReference>
<feature type="non-terminal residue" evidence="5">
    <location>
        <position position="183"/>
    </location>
</feature>
<dbReference type="SUPFAM" id="SSF53335">
    <property type="entry name" value="S-adenosyl-L-methionine-dependent methyltransferases"/>
    <property type="match status" value="1"/>
</dbReference>